<keyword evidence="1" id="KW-1133">Transmembrane helix</keyword>
<keyword evidence="1" id="KW-0472">Membrane</keyword>
<keyword evidence="1" id="KW-0812">Transmembrane</keyword>
<gene>
    <name evidence="2" type="ORF">F994_02396</name>
</gene>
<evidence type="ECO:0000313" key="2">
    <source>
        <dbReference type="EMBL" id="ENU19536.1"/>
    </source>
</evidence>
<evidence type="ECO:0000313" key="3">
    <source>
        <dbReference type="Proteomes" id="UP000013086"/>
    </source>
</evidence>
<feature type="transmembrane region" description="Helical" evidence="1">
    <location>
        <begin position="155"/>
        <end position="173"/>
    </location>
</feature>
<sequence>MENKDKYDEAVYKALFDFQLKEFDDTKAQHSKLEDKAAKYLTFTSIIIAALSIFSKQYLFDTNEKDFLFYIIVFLIVLIFISLCCIARFLFHVVEVSEVGRLKSDSEMINFFIQNDLPTVQYNLAKDLTQAIQMYDARNRIKVNYLKNAFKEIKFCGLLLVLTVILIVIDTLVI</sequence>
<comment type="caution">
    <text evidence="2">The sequence shown here is derived from an EMBL/GenBank/DDBJ whole genome shotgun (WGS) entry which is preliminary data.</text>
</comment>
<dbReference type="HOGENOM" id="CLU_109229_1_0_6"/>
<organism evidence="2 3">
    <name type="scientific">Acinetobacter bohemicus ANC 3994</name>
    <dbReference type="NCBI Taxonomy" id="1217715"/>
    <lineage>
        <taxon>Bacteria</taxon>
        <taxon>Pseudomonadati</taxon>
        <taxon>Pseudomonadota</taxon>
        <taxon>Gammaproteobacteria</taxon>
        <taxon>Moraxellales</taxon>
        <taxon>Moraxellaceae</taxon>
        <taxon>Acinetobacter</taxon>
    </lineage>
</organism>
<dbReference type="RefSeq" id="WP_004648917.1">
    <property type="nucleotide sequence ID" value="NZ_KB849164.1"/>
</dbReference>
<dbReference type="Proteomes" id="UP000013086">
    <property type="component" value="Unassembled WGS sequence"/>
</dbReference>
<proteinExistence type="predicted"/>
<accession>N8NYU4</accession>
<dbReference type="AlphaFoldDB" id="N8NYU4"/>
<evidence type="ECO:0000256" key="1">
    <source>
        <dbReference type="SAM" id="Phobius"/>
    </source>
</evidence>
<feature type="transmembrane region" description="Helical" evidence="1">
    <location>
        <begin position="37"/>
        <end position="55"/>
    </location>
</feature>
<dbReference type="OrthoDB" id="6712519at2"/>
<name>N8NYU4_9GAMM</name>
<feature type="transmembrane region" description="Helical" evidence="1">
    <location>
        <begin position="67"/>
        <end position="91"/>
    </location>
</feature>
<reference evidence="2 3" key="1">
    <citation type="submission" date="2013-02" db="EMBL/GenBank/DDBJ databases">
        <title>The Genome Sequence of Acinetobacter sp. ANC 3994.</title>
        <authorList>
            <consortium name="The Broad Institute Genome Sequencing Platform"/>
            <consortium name="The Broad Institute Genome Sequencing Center for Infectious Disease"/>
            <person name="Cerqueira G."/>
            <person name="Feldgarden M."/>
            <person name="Courvalin P."/>
            <person name="Perichon B."/>
            <person name="Grillot-Courvalin C."/>
            <person name="Clermont D."/>
            <person name="Rocha E."/>
            <person name="Yoon E.-J."/>
            <person name="Nemec A."/>
            <person name="Walker B."/>
            <person name="Young S.K."/>
            <person name="Zeng Q."/>
            <person name="Gargeya S."/>
            <person name="Fitzgerald M."/>
            <person name="Haas B."/>
            <person name="Abouelleil A."/>
            <person name="Alvarado L."/>
            <person name="Arachchi H.M."/>
            <person name="Berlin A.M."/>
            <person name="Chapman S.B."/>
            <person name="Dewar J."/>
            <person name="Goldberg J."/>
            <person name="Griggs A."/>
            <person name="Gujja S."/>
            <person name="Hansen M."/>
            <person name="Howarth C."/>
            <person name="Imamovic A."/>
            <person name="Larimer J."/>
            <person name="McCowan C."/>
            <person name="Murphy C."/>
            <person name="Neiman D."/>
            <person name="Pearson M."/>
            <person name="Priest M."/>
            <person name="Roberts A."/>
            <person name="Saif S."/>
            <person name="Shea T."/>
            <person name="Sisk P."/>
            <person name="Sykes S."/>
            <person name="Wortman J."/>
            <person name="Nusbaum C."/>
            <person name="Birren B."/>
        </authorList>
    </citation>
    <scope>NUCLEOTIDE SEQUENCE [LARGE SCALE GENOMIC DNA]</scope>
    <source>
        <strain evidence="2 3">ANC 3994</strain>
    </source>
</reference>
<dbReference type="EMBL" id="APOH01000015">
    <property type="protein sequence ID" value="ENU19536.1"/>
    <property type="molecule type" value="Genomic_DNA"/>
</dbReference>
<dbReference type="eggNOG" id="ENOG5031RIQ">
    <property type="taxonomic scope" value="Bacteria"/>
</dbReference>
<evidence type="ECO:0008006" key="4">
    <source>
        <dbReference type="Google" id="ProtNLM"/>
    </source>
</evidence>
<protein>
    <recommendedName>
        <fullName evidence="4">SMODS and SLOG-associating 2TM effector domain-containing protein</fullName>
    </recommendedName>
</protein>